<evidence type="ECO:0008006" key="3">
    <source>
        <dbReference type="Google" id="ProtNLM"/>
    </source>
</evidence>
<dbReference type="RefSeq" id="WP_342632376.1">
    <property type="nucleotide sequence ID" value="NZ_CP152380.1"/>
</dbReference>
<dbReference type="EMBL" id="CP152380">
    <property type="protein sequence ID" value="XAF55575.1"/>
    <property type="molecule type" value="Genomic_DNA"/>
</dbReference>
<proteinExistence type="predicted"/>
<evidence type="ECO:0000313" key="2">
    <source>
        <dbReference type="Proteomes" id="UP001445268"/>
    </source>
</evidence>
<organism evidence="1 2">
    <name type="scientific">Marinobacter alkaliphilus</name>
    <dbReference type="NCBI Taxonomy" id="254719"/>
    <lineage>
        <taxon>Bacteria</taxon>
        <taxon>Pseudomonadati</taxon>
        <taxon>Pseudomonadota</taxon>
        <taxon>Gammaproteobacteria</taxon>
        <taxon>Pseudomonadales</taxon>
        <taxon>Marinobacteraceae</taxon>
        <taxon>Marinobacter</taxon>
    </lineage>
</organism>
<sequence>MGNASPRISSVDGDIKEGGTLTISGAGFSALKVEEVLYDHVSNQETYDTLSSGSDVPVNDGPWSEGTNIYGNQLTVVKSGDLRTSHSSAAYYGEVKSYVGWPRVLSGATNQKLYASWWFKPSQLANNGGSNKFIRVWDRSDGTATRISLTQMHMTYSGTSGNSHTSWGTTQPDANRWNRFEFYVDSGSNSITATLNGKVVQNVNDFRKSNTSEGLSVAQIGFDPSEGNRYPNYSFRMNDIYVSSSPARVELSSSDTWDPTSKREILTPTSWSDNKVTVTLNYFSHDPSDTLYLYVIDSSGNPTATGIPLCDKCPGRPESVRVE</sequence>
<evidence type="ECO:0000313" key="1">
    <source>
        <dbReference type="EMBL" id="XAF55575.1"/>
    </source>
</evidence>
<dbReference type="Proteomes" id="UP001445268">
    <property type="component" value="Chromosome"/>
</dbReference>
<reference evidence="1 2" key="1">
    <citation type="submission" date="2024-04" db="EMBL/GenBank/DDBJ databases">
        <title>Marinobacter sp. SBY-1.</title>
        <authorList>
            <person name="Pan C."/>
        </authorList>
    </citation>
    <scope>NUCLEOTIDE SEQUENCE [LARGE SCALE GENOMIC DNA]</scope>
    <source>
        <strain evidence="1 2">SBY-1</strain>
    </source>
</reference>
<accession>A0ABZ3E9L0</accession>
<keyword evidence="2" id="KW-1185">Reference proteome</keyword>
<name>A0ABZ3E9L0_9GAMM</name>
<protein>
    <recommendedName>
        <fullName evidence="3">Concanavalin A-like lectin/glucanase superfamily protein</fullName>
    </recommendedName>
</protein>
<gene>
    <name evidence="1" type="ORF">AAGT77_08585</name>
</gene>